<dbReference type="Proteomes" id="UP001492380">
    <property type="component" value="Unassembled WGS sequence"/>
</dbReference>
<accession>A0ABR1YUK0</accession>
<dbReference type="SUPFAM" id="SSF48179">
    <property type="entry name" value="6-phosphogluconate dehydrogenase C-terminal domain-like"/>
    <property type="match status" value="1"/>
</dbReference>
<evidence type="ECO:0000313" key="4">
    <source>
        <dbReference type="EMBL" id="KAK8239863.1"/>
    </source>
</evidence>
<gene>
    <name evidence="4" type="ORF">HDK90DRAFT_410950</name>
</gene>
<comment type="caution">
    <text evidence="4">The sequence shown here is derived from an EMBL/GenBank/DDBJ whole genome shotgun (WGS) entry which is preliminary data.</text>
</comment>
<dbReference type="InterPro" id="IPR008927">
    <property type="entry name" value="6-PGluconate_DH-like_C_sf"/>
</dbReference>
<dbReference type="InterPro" id="IPR000033">
    <property type="entry name" value="LDLR_classB_rpt"/>
</dbReference>
<feature type="domain" description="3-hydroxyacyl-CoA dehydrogenase NAD binding" evidence="3">
    <location>
        <begin position="6"/>
        <end position="184"/>
    </location>
</feature>
<dbReference type="PANTHER" id="PTHR48075">
    <property type="entry name" value="3-HYDROXYACYL-COA DEHYDROGENASE FAMILY PROTEIN"/>
    <property type="match status" value="1"/>
</dbReference>
<evidence type="ECO:0008006" key="6">
    <source>
        <dbReference type="Google" id="ProtNLM"/>
    </source>
</evidence>
<dbReference type="InterPro" id="IPR011042">
    <property type="entry name" value="6-blade_b-propeller_TolB-like"/>
</dbReference>
<feature type="domain" description="3-hydroxyacyl-CoA dehydrogenase C-terminal" evidence="2">
    <location>
        <begin position="188"/>
        <end position="253"/>
    </location>
</feature>
<proteinExistence type="predicted"/>
<dbReference type="InterPro" id="IPR036291">
    <property type="entry name" value="NAD(P)-bd_dom_sf"/>
</dbReference>
<dbReference type="Gene3D" id="3.40.50.720">
    <property type="entry name" value="NAD(P)-binding Rossmann-like Domain"/>
    <property type="match status" value="1"/>
</dbReference>
<dbReference type="SUPFAM" id="SSF63825">
    <property type="entry name" value="YWTD domain"/>
    <property type="match status" value="1"/>
</dbReference>
<protein>
    <recommendedName>
        <fullName evidence="6">3-hydroxyacyl-CoA dehydrogenase</fullName>
    </recommendedName>
</protein>
<dbReference type="PROSITE" id="PS51257">
    <property type="entry name" value="PROKAR_LIPOPROTEIN"/>
    <property type="match status" value="1"/>
</dbReference>
<dbReference type="EMBL" id="JBBWRZ010000003">
    <property type="protein sequence ID" value="KAK8239863.1"/>
    <property type="molecule type" value="Genomic_DNA"/>
</dbReference>
<reference evidence="4 5" key="1">
    <citation type="submission" date="2024-04" db="EMBL/GenBank/DDBJ databases">
        <title>Phyllosticta paracitricarpa is synonymous to the EU quarantine fungus P. citricarpa based on phylogenomic analyses.</title>
        <authorList>
            <consortium name="Lawrence Berkeley National Laboratory"/>
            <person name="Van Ingen-Buijs V.A."/>
            <person name="Van Westerhoven A.C."/>
            <person name="Haridas S."/>
            <person name="Skiadas P."/>
            <person name="Martin F."/>
            <person name="Groenewald J.Z."/>
            <person name="Crous P.W."/>
            <person name="Seidl M.F."/>
        </authorList>
    </citation>
    <scope>NUCLEOTIDE SEQUENCE [LARGE SCALE GENOMIC DNA]</scope>
    <source>
        <strain evidence="4 5">CBS 123374</strain>
    </source>
</reference>
<evidence type="ECO:0000313" key="5">
    <source>
        <dbReference type="Proteomes" id="UP001492380"/>
    </source>
</evidence>
<evidence type="ECO:0000259" key="2">
    <source>
        <dbReference type="Pfam" id="PF00725"/>
    </source>
</evidence>
<dbReference type="SMART" id="SM00135">
    <property type="entry name" value="LY"/>
    <property type="match status" value="4"/>
</dbReference>
<dbReference type="InterPro" id="IPR006108">
    <property type="entry name" value="3HC_DH_C"/>
</dbReference>
<dbReference type="InterPro" id="IPR006176">
    <property type="entry name" value="3-OHacyl-CoA_DH_NAD-bd"/>
</dbReference>
<sequence length="678" mass="74755">MSAINKVTIIGSGAIGCSWAALFLAKGLQVTAFDINPQAENLLRSLVSEALPTLQKMGQLEKQDAKASDIIFTTNLEEALKDTDFVQENGPEKLDFKQKLFNDIISHVRPDTIIATSSSGLTCSSIQEGVTSHPERCVVGHPFNPPHMIPLVEVVGGSKTSEKTIQRTMDFYNGLGKKAVHVKKEVVGHIANRLQAALVREVLHLVSEDVCDMSDIDAAMSYGPGLRWGIMGPGTLLHLGGGPGGIQHLADHLLGPLTTWWAPKDPVVNDELKKKFVEGTLGEINGRTYEAMAKQRDEELVALLNIRRDMPQLTFDLDLRQRSSFLPTCLRHALAFACSNFTVFTFHGVQRALPSSPLLATQTFPNASITCTMLPEQRLYILDTDLTHWASRRGRIISTRTDGSDPRVLVDNIKELPDGIVIDRENSHMYVTMMGAEGFKTNDGSIIRYNLDGSNPTTIVPPGATFTPKQITIARQSKKLYWSDREGLRVMRSNLDGSDIEVLVQTGNTDEDRKDLSRWCVGIAVDEENGYFYWTQKGPSKGRVGKIFRARVDGPKQEYLNARKDRELLFDNLPEPIDLELDVKSQTLYWTDRGDPPTGNSLNRAYIGKAPTEAGRSSVGEVLAVRLHETIGLALDHNNEVCYVTDLAGGVYRIGVGKTSFKETLFAELGDITGIALV</sequence>
<organism evidence="4 5">
    <name type="scientific">Phyllosticta capitalensis</name>
    <dbReference type="NCBI Taxonomy" id="121624"/>
    <lineage>
        <taxon>Eukaryota</taxon>
        <taxon>Fungi</taxon>
        <taxon>Dikarya</taxon>
        <taxon>Ascomycota</taxon>
        <taxon>Pezizomycotina</taxon>
        <taxon>Dothideomycetes</taxon>
        <taxon>Dothideomycetes incertae sedis</taxon>
        <taxon>Botryosphaeriales</taxon>
        <taxon>Phyllostictaceae</taxon>
        <taxon>Phyllosticta</taxon>
    </lineage>
</organism>
<keyword evidence="5" id="KW-1185">Reference proteome</keyword>
<dbReference type="Gene3D" id="1.10.1040.10">
    <property type="entry name" value="N-(1-d-carboxylethyl)-l-norvaline Dehydrogenase, domain 2"/>
    <property type="match status" value="1"/>
</dbReference>
<evidence type="ECO:0000259" key="3">
    <source>
        <dbReference type="Pfam" id="PF02737"/>
    </source>
</evidence>
<dbReference type="Gene3D" id="2.120.10.30">
    <property type="entry name" value="TolB, C-terminal domain"/>
    <property type="match status" value="2"/>
</dbReference>
<dbReference type="SUPFAM" id="SSF51735">
    <property type="entry name" value="NAD(P)-binding Rossmann-fold domains"/>
    <property type="match status" value="1"/>
</dbReference>
<evidence type="ECO:0000256" key="1">
    <source>
        <dbReference type="ARBA" id="ARBA00023002"/>
    </source>
</evidence>
<dbReference type="Pfam" id="PF02737">
    <property type="entry name" value="3HCDH_N"/>
    <property type="match status" value="1"/>
</dbReference>
<keyword evidence="1" id="KW-0560">Oxidoreductase</keyword>
<dbReference type="PANTHER" id="PTHR48075:SF5">
    <property type="entry name" value="3-HYDROXYBUTYRYL-COA DEHYDROGENASE"/>
    <property type="match status" value="1"/>
</dbReference>
<dbReference type="Pfam" id="PF00725">
    <property type="entry name" value="3HCDH"/>
    <property type="match status" value="1"/>
</dbReference>
<name>A0ABR1YUK0_9PEZI</name>
<dbReference type="InterPro" id="IPR013328">
    <property type="entry name" value="6PGD_dom2"/>
</dbReference>